<protein>
    <recommendedName>
        <fullName evidence="3">PcfJ-like protein</fullName>
    </recommendedName>
</protein>
<evidence type="ECO:0008006" key="3">
    <source>
        <dbReference type="Google" id="ProtNLM"/>
    </source>
</evidence>
<dbReference type="RefSeq" id="WP_118362798.1">
    <property type="nucleotide sequence ID" value="NZ_QSHM01000010.1"/>
</dbReference>
<dbReference type="AlphaFoldDB" id="A0A413YU14"/>
<name>A0A413YU14_9FIRM</name>
<proteinExistence type="predicted"/>
<comment type="caution">
    <text evidence="1">The sequence shown here is derived from an EMBL/GenBank/DDBJ whole genome shotgun (WGS) entry which is preliminary data.</text>
</comment>
<evidence type="ECO:0000313" key="2">
    <source>
        <dbReference type="Proteomes" id="UP000285844"/>
    </source>
</evidence>
<gene>
    <name evidence="1" type="ORF">DW858_09380</name>
</gene>
<accession>A0A413YU14</accession>
<organism evidence="1 2">
    <name type="scientific">Lachnospira eligens</name>
    <dbReference type="NCBI Taxonomy" id="39485"/>
    <lineage>
        <taxon>Bacteria</taxon>
        <taxon>Bacillati</taxon>
        <taxon>Bacillota</taxon>
        <taxon>Clostridia</taxon>
        <taxon>Lachnospirales</taxon>
        <taxon>Lachnospiraceae</taxon>
        <taxon>Lachnospira</taxon>
    </lineage>
</organism>
<dbReference type="Pfam" id="PF14284">
    <property type="entry name" value="PcfJ"/>
    <property type="match status" value="1"/>
</dbReference>
<evidence type="ECO:0000313" key="1">
    <source>
        <dbReference type="EMBL" id="RHC12570.1"/>
    </source>
</evidence>
<dbReference type="Proteomes" id="UP000285844">
    <property type="component" value="Unassembled WGS sequence"/>
</dbReference>
<reference evidence="1 2" key="1">
    <citation type="submission" date="2018-08" db="EMBL/GenBank/DDBJ databases">
        <title>A genome reference for cultivated species of the human gut microbiota.</title>
        <authorList>
            <person name="Zou Y."/>
            <person name="Xue W."/>
            <person name="Luo G."/>
        </authorList>
    </citation>
    <scope>NUCLEOTIDE SEQUENCE [LARGE SCALE GENOMIC DNA]</scope>
    <source>
        <strain evidence="1 2">AM37-3BH</strain>
    </source>
</reference>
<dbReference type="InterPro" id="IPR025586">
    <property type="entry name" value="PcfJ"/>
</dbReference>
<sequence>MQRKELRALKRIYATPTMRRIAQDNKLDKPIVYKYSWHKYTYSTKYDMMLRCQSRGSILMIAVFFPDDVAKGFKYPVYEIYCNPKGCEYITRERNPEDGKEIRWTNALVFNLERIDTIRFFDYEPDLKIRKRTIWQNNDGKKEIKQFLGTNMSGLEGLIEYQHRCKLYSIKKAEEKEQEPWDEELALTPPVLKGFERWSKHEAMNENFIFYESIHSPTGYCSYCEKEVPLIKPKRNGEGKCPCCHKKITFKLRSKIKGLRTRAISTSCIQRIEGGYVVRTFEVHSAYRNATYDKPDWSFIEYQRTFMYSDGRITTYEYETYKNKYLRFCKQESKLPYEYYNRKIKLYPRNLSLLKKSVLRNSAIDLWPILPYSPAKYLYVEKGNPAIEMLAKIKLFGLAKEIIKTGYDKNLLNQDETELAKMLKIDNARLKRLKNMTPTLVTLKWMQYEKLANTIWPDDMISEFGQNEIEVSELNFLPKPIKYMKVYNYIRRQQILSGETFKQTFITYRDYYCLAERNKWNIASTQISMPKNLEQAHMNAILFSRGTSIKNQTEKLEKEWPLCNKILPDLKKYECSNNEYSVVAPVCIEDMVREGIALNHCMDHADFYYDRIQQREAYPFFLRKTNQKDMPWYTLEVEASGNIRQKRTTGDNQNPDLEPAIPFLYEFMEHFKQVMNAEEIKQGIKADKKRKEEYKKLREEQKKVWHGKLAGQLLADVLEADFMQTI</sequence>
<dbReference type="EMBL" id="QSHM01000010">
    <property type="protein sequence ID" value="RHC12570.1"/>
    <property type="molecule type" value="Genomic_DNA"/>
</dbReference>